<evidence type="ECO:0000256" key="8">
    <source>
        <dbReference type="ARBA" id="ARBA00022840"/>
    </source>
</evidence>
<dbReference type="PROSITE" id="PS50110">
    <property type="entry name" value="RESPONSE_REGULATORY"/>
    <property type="match status" value="2"/>
</dbReference>
<keyword evidence="8" id="KW-0067">ATP-binding</keyword>
<dbReference type="SUPFAM" id="SSF55874">
    <property type="entry name" value="ATPase domain of HSP90 chaperone/DNA topoisomerase II/histidine kinase"/>
    <property type="match status" value="1"/>
</dbReference>
<dbReference type="CDD" id="cd00130">
    <property type="entry name" value="PAS"/>
    <property type="match status" value="1"/>
</dbReference>
<dbReference type="Pfam" id="PF00072">
    <property type="entry name" value="Response_reg"/>
    <property type="match status" value="1"/>
</dbReference>
<dbReference type="InterPro" id="IPR035965">
    <property type="entry name" value="PAS-like_dom_sf"/>
</dbReference>
<dbReference type="Gene3D" id="3.30.450.20">
    <property type="entry name" value="PAS domain"/>
    <property type="match status" value="1"/>
</dbReference>
<dbReference type="STRING" id="1123029.SAMN02745172_03027"/>
<dbReference type="EMBL" id="FRXO01000006">
    <property type="protein sequence ID" value="SHO66368.1"/>
    <property type="molecule type" value="Genomic_DNA"/>
</dbReference>
<keyword evidence="5" id="KW-0808">Transferase</keyword>
<sequence>MSPPDPIKFLLVDDIEENLRALEALLRRDGLILIKARSGMEALELLLEHEFALALLDVQMPGMDGFELAELMRGTERTRGVPIIFVTAAATDEGRRFRGYEAGAVDFIYKPIDPLILKTKAQVFFDIARQHRLLARQKEEIARGAAELRTALDRLQAHTDNSPLAIVEFDDGLRLTAWSKGAERMFGWTSANMIGHRLDELGWVPEACVGRLTEMFRATLADASHSRGHDEVRCRTRDGAMLDCEWYSSVLRRPDGSAISLSVQILDVTARHKAEATQKLLIGELNHRVKNTLANVQAIATQTLRYTRSPEQFSATFTGRIQALSRVHSMLSSTTWQGASLAELVHDQLDLGVIDADRLSVSGPEVKLSPQTALRLALILHELFTNAVKYGAFSTAAGNVALLWTVEGDRLALRWQETGGPRVQAPTKRGFGSTLIENSLKSDGGAATASYRGDGVVWDLTMPLDSPEAINMRDPDNASDSTRHGAPAQTAATGIEGRSFLVVEDEPLVALDLVCVLEDAGASVCGPAGTVAEALELIESATFDAAFLDGNLHGAAVDEVAAALTRRGIRFAFVSGYGRQNLPQAFASAPVVGKPFTPRQIMEEAARLTAAPGNVVRLRAGEQG</sequence>
<comment type="catalytic activity">
    <reaction evidence="1">
        <text>ATP + protein L-histidine = ADP + protein N-phospho-L-histidine.</text>
        <dbReference type="EC" id="2.7.13.3"/>
    </reaction>
</comment>
<evidence type="ECO:0000256" key="2">
    <source>
        <dbReference type="ARBA" id="ARBA00012438"/>
    </source>
</evidence>
<name>A0A1M7ZN86_9HYPH</name>
<dbReference type="SUPFAM" id="SSF52172">
    <property type="entry name" value="CheY-like"/>
    <property type="match status" value="2"/>
</dbReference>
<dbReference type="InterPro" id="IPR000014">
    <property type="entry name" value="PAS"/>
</dbReference>
<dbReference type="Pfam" id="PF07536">
    <property type="entry name" value="HWE_HK"/>
    <property type="match status" value="1"/>
</dbReference>
<feature type="modified residue" description="4-aspartylphosphate" evidence="9">
    <location>
        <position position="57"/>
    </location>
</feature>
<protein>
    <recommendedName>
        <fullName evidence="3">Blue-light-activated histidine kinase</fullName>
        <ecNumber evidence="2">2.7.13.3</ecNumber>
    </recommendedName>
</protein>
<accession>A0A1M7ZN86</accession>
<gene>
    <name evidence="11" type="ORF">SAMN02745172_03027</name>
</gene>
<dbReference type="GO" id="GO:0004673">
    <property type="term" value="F:protein histidine kinase activity"/>
    <property type="evidence" value="ECO:0007669"/>
    <property type="project" value="UniProtKB-EC"/>
</dbReference>
<reference evidence="11 12" key="1">
    <citation type="submission" date="2016-12" db="EMBL/GenBank/DDBJ databases">
        <authorList>
            <person name="Song W.-J."/>
            <person name="Kurnit D.M."/>
        </authorList>
    </citation>
    <scope>NUCLEOTIDE SEQUENCE [LARGE SCALE GENOMIC DNA]</scope>
    <source>
        <strain evidence="11 12">DSM 19599</strain>
    </source>
</reference>
<dbReference type="SMART" id="SM00091">
    <property type="entry name" value="PAS"/>
    <property type="match status" value="1"/>
</dbReference>
<evidence type="ECO:0000256" key="3">
    <source>
        <dbReference type="ARBA" id="ARBA00021740"/>
    </source>
</evidence>
<dbReference type="InterPro" id="IPR011006">
    <property type="entry name" value="CheY-like_superfamily"/>
</dbReference>
<dbReference type="RefSeq" id="WP_073630168.1">
    <property type="nucleotide sequence ID" value="NZ_FRXO01000006.1"/>
</dbReference>
<keyword evidence="6" id="KW-0547">Nucleotide-binding</keyword>
<evidence type="ECO:0000256" key="1">
    <source>
        <dbReference type="ARBA" id="ARBA00000085"/>
    </source>
</evidence>
<dbReference type="Gene3D" id="3.40.50.2300">
    <property type="match status" value="2"/>
</dbReference>
<dbReference type="OrthoDB" id="7991996at2"/>
<dbReference type="InterPro" id="IPR013656">
    <property type="entry name" value="PAS_4"/>
</dbReference>
<dbReference type="PANTHER" id="PTHR41523">
    <property type="entry name" value="TWO-COMPONENT SYSTEM SENSOR PROTEIN"/>
    <property type="match status" value="1"/>
</dbReference>
<dbReference type="AlphaFoldDB" id="A0A1M7ZN86"/>
<dbReference type="InterPro" id="IPR001789">
    <property type="entry name" value="Sig_transdc_resp-reg_receiver"/>
</dbReference>
<dbReference type="GO" id="GO:0000160">
    <property type="term" value="P:phosphorelay signal transduction system"/>
    <property type="evidence" value="ECO:0007669"/>
    <property type="project" value="InterPro"/>
</dbReference>
<evidence type="ECO:0000259" key="10">
    <source>
        <dbReference type="PROSITE" id="PS50110"/>
    </source>
</evidence>
<dbReference type="InterPro" id="IPR036890">
    <property type="entry name" value="HATPase_C_sf"/>
</dbReference>
<dbReference type="SMART" id="SM00448">
    <property type="entry name" value="REC"/>
    <property type="match status" value="2"/>
</dbReference>
<evidence type="ECO:0000256" key="7">
    <source>
        <dbReference type="ARBA" id="ARBA00022777"/>
    </source>
</evidence>
<dbReference type="GO" id="GO:0005524">
    <property type="term" value="F:ATP binding"/>
    <property type="evidence" value="ECO:0007669"/>
    <property type="project" value="UniProtKB-KW"/>
</dbReference>
<keyword evidence="4 9" id="KW-0597">Phosphoprotein</keyword>
<proteinExistence type="predicted"/>
<dbReference type="InterPro" id="IPR011102">
    <property type="entry name" value="Sig_transdc_His_kinase_HWE"/>
</dbReference>
<evidence type="ECO:0000313" key="12">
    <source>
        <dbReference type="Proteomes" id="UP000186406"/>
    </source>
</evidence>
<evidence type="ECO:0000256" key="9">
    <source>
        <dbReference type="PROSITE-ProRule" id="PRU00169"/>
    </source>
</evidence>
<dbReference type="Gene3D" id="3.30.565.10">
    <property type="entry name" value="Histidine kinase-like ATPase, C-terminal domain"/>
    <property type="match status" value="1"/>
</dbReference>
<organism evidence="11 12">
    <name type="scientific">Pseudoxanthobacter soli DSM 19599</name>
    <dbReference type="NCBI Taxonomy" id="1123029"/>
    <lineage>
        <taxon>Bacteria</taxon>
        <taxon>Pseudomonadati</taxon>
        <taxon>Pseudomonadota</taxon>
        <taxon>Alphaproteobacteria</taxon>
        <taxon>Hyphomicrobiales</taxon>
        <taxon>Segnochrobactraceae</taxon>
        <taxon>Pseudoxanthobacter</taxon>
    </lineage>
</organism>
<dbReference type="Pfam" id="PF08448">
    <property type="entry name" value="PAS_4"/>
    <property type="match status" value="1"/>
</dbReference>
<dbReference type="EC" id="2.7.13.3" evidence="2"/>
<dbReference type="SMART" id="SM00911">
    <property type="entry name" value="HWE_HK"/>
    <property type="match status" value="1"/>
</dbReference>
<dbReference type="PANTHER" id="PTHR41523:SF8">
    <property type="entry name" value="ETHYLENE RESPONSE SENSOR PROTEIN"/>
    <property type="match status" value="1"/>
</dbReference>
<dbReference type="Proteomes" id="UP000186406">
    <property type="component" value="Unassembled WGS sequence"/>
</dbReference>
<evidence type="ECO:0000256" key="6">
    <source>
        <dbReference type="ARBA" id="ARBA00022741"/>
    </source>
</evidence>
<feature type="domain" description="Response regulatory" evidence="10">
    <location>
        <begin position="8"/>
        <end position="125"/>
    </location>
</feature>
<feature type="domain" description="Response regulatory" evidence="10">
    <location>
        <begin position="499"/>
        <end position="609"/>
    </location>
</feature>
<evidence type="ECO:0000256" key="4">
    <source>
        <dbReference type="ARBA" id="ARBA00022553"/>
    </source>
</evidence>
<evidence type="ECO:0000313" key="11">
    <source>
        <dbReference type="EMBL" id="SHO66368.1"/>
    </source>
</evidence>
<dbReference type="SUPFAM" id="SSF55785">
    <property type="entry name" value="PYP-like sensor domain (PAS domain)"/>
    <property type="match status" value="1"/>
</dbReference>
<keyword evidence="7" id="KW-0418">Kinase</keyword>
<dbReference type="NCBIfam" id="TIGR00229">
    <property type="entry name" value="sensory_box"/>
    <property type="match status" value="1"/>
</dbReference>
<evidence type="ECO:0000256" key="5">
    <source>
        <dbReference type="ARBA" id="ARBA00022679"/>
    </source>
</evidence>
<feature type="modified residue" description="4-aspartylphosphate" evidence="9">
    <location>
        <position position="549"/>
    </location>
</feature>
<keyword evidence="12" id="KW-1185">Reference proteome</keyword>